<reference evidence="12 13" key="1">
    <citation type="submission" date="2020-02" db="EMBL/GenBank/DDBJ databases">
        <title>Sequencing the genomes of 1000 actinobacteria strains.</title>
        <authorList>
            <person name="Klenk H.-P."/>
        </authorList>
    </citation>
    <scope>NUCLEOTIDE SEQUENCE [LARGE SCALE GENOMIC DNA]</scope>
    <source>
        <strain evidence="12 13">DSM 19609</strain>
    </source>
</reference>
<evidence type="ECO:0000256" key="7">
    <source>
        <dbReference type="ARBA" id="ARBA00022833"/>
    </source>
</evidence>
<dbReference type="InterPro" id="IPR003730">
    <property type="entry name" value="Cu_polyphenol_OxRdtase"/>
</dbReference>
<evidence type="ECO:0000256" key="6">
    <source>
        <dbReference type="ARBA" id="ARBA00022801"/>
    </source>
</evidence>
<dbReference type="CDD" id="cd16833">
    <property type="entry name" value="YfiH"/>
    <property type="match status" value="1"/>
</dbReference>
<organism evidence="12 13">
    <name type="scientific">Brooklawnia cerclae</name>
    <dbReference type="NCBI Taxonomy" id="349934"/>
    <lineage>
        <taxon>Bacteria</taxon>
        <taxon>Bacillati</taxon>
        <taxon>Actinomycetota</taxon>
        <taxon>Actinomycetes</taxon>
        <taxon>Propionibacteriales</taxon>
        <taxon>Propionibacteriaceae</taxon>
        <taxon>Brooklawnia</taxon>
    </lineage>
</organism>
<keyword evidence="6" id="KW-0378">Hydrolase</keyword>
<evidence type="ECO:0000313" key="13">
    <source>
        <dbReference type="Proteomes" id="UP000749311"/>
    </source>
</evidence>
<dbReference type="Pfam" id="PF02578">
    <property type="entry name" value="Cu-oxidase_4"/>
    <property type="match status" value="1"/>
</dbReference>
<keyword evidence="4" id="KW-0808">Transferase</keyword>
<evidence type="ECO:0000256" key="11">
    <source>
        <dbReference type="ARBA" id="ARBA00049893"/>
    </source>
</evidence>
<name>A0ABX0SHY9_9ACTN</name>
<comment type="catalytic activity">
    <reaction evidence="11">
        <text>S-methyl-5'-thioadenosine + phosphate = 5-(methylsulfanyl)-alpha-D-ribose 1-phosphate + adenine</text>
        <dbReference type="Rhea" id="RHEA:11852"/>
        <dbReference type="ChEBI" id="CHEBI:16708"/>
        <dbReference type="ChEBI" id="CHEBI:17509"/>
        <dbReference type="ChEBI" id="CHEBI:43474"/>
        <dbReference type="ChEBI" id="CHEBI:58533"/>
        <dbReference type="EC" id="2.4.2.28"/>
    </reaction>
    <physiologicalReaction direction="left-to-right" evidence="11">
        <dbReference type="Rhea" id="RHEA:11853"/>
    </physiologicalReaction>
</comment>
<comment type="function">
    <text evidence="2">Purine nucleoside enzyme that catalyzes the phosphorolysis of adenosine and inosine nucleosides, yielding D-ribose 1-phosphate and the respective free bases, adenine and hypoxanthine. Also catalyzes the phosphorolysis of S-methyl-5'-thioadenosine into adenine and S-methyl-5-thio-alpha-D-ribose 1-phosphate. Also has adenosine deaminase activity.</text>
</comment>
<dbReference type="RefSeq" id="WP_167167341.1">
    <property type="nucleotide sequence ID" value="NZ_BAAAOO010000007.1"/>
</dbReference>
<evidence type="ECO:0000256" key="5">
    <source>
        <dbReference type="ARBA" id="ARBA00022723"/>
    </source>
</evidence>
<accession>A0ABX0SHY9</accession>
<dbReference type="PANTHER" id="PTHR30616">
    <property type="entry name" value="UNCHARACTERIZED PROTEIN YFIH"/>
    <property type="match status" value="1"/>
</dbReference>
<comment type="catalytic activity">
    <reaction evidence="10">
        <text>adenosine + phosphate = alpha-D-ribose 1-phosphate + adenine</text>
        <dbReference type="Rhea" id="RHEA:27642"/>
        <dbReference type="ChEBI" id="CHEBI:16335"/>
        <dbReference type="ChEBI" id="CHEBI:16708"/>
        <dbReference type="ChEBI" id="CHEBI:43474"/>
        <dbReference type="ChEBI" id="CHEBI:57720"/>
        <dbReference type="EC" id="2.4.2.1"/>
    </reaction>
    <physiologicalReaction direction="left-to-right" evidence="10">
        <dbReference type="Rhea" id="RHEA:27643"/>
    </physiologicalReaction>
</comment>
<evidence type="ECO:0008006" key="14">
    <source>
        <dbReference type="Google" id="ProtNLM"/>
    </source>
</evidence>
<sequence>MFSTLIEPTGPRGVGVAFTDREGGVSSGALGSLNLGRSDLDDLDHLRVNMARVRETTGIGPVVSVDQVHGWAVHDADVDGRDWDGDAWIGSAAPGASHLPVADAVVTTTRGLALMIRVADCVPVVLADERAGVVGAAHAGRAGLLGGVLPAVVKAMGDHGARALQAWVGPHICGSCYEVPGTMADDAAALLPATRARTSWGTPSIDLGAGAQAQLERLGVVVHRVDPCTLTSETLYSHRGDGPGSGRQMGMVWLLP</sequence>
<dbReference type="InterPro" id="IPR011324">
    <property type="entry name" value="Cytotoxic_necrot_fac-like_cat"/>
</dbReference>
<evidence type="ECO:0000256" key="4">
    <source>
        <dbReference type="ARBA" id="ARBA00022679"/>
    </source>
</evidence>
<protein>
    <recommendedName>
        <fullName evidence="14">Purine nucleoside phosphorylase</fullName>
    </recommendedName>
</protein>
<keyword evidence="7" id="KW-0862">Zinc</keyword>
<comment type="similarity">
    <text evidence="3">Belongs to the purine nucleoside phosphorylase YfiH/LACC1 family.</text>
</comment>
<keyword evidence="5" id="KW-0479">Metal-binding</keyword>
<proteinExistence type="inferred from homology"/>
<evidence type="ECO:0000256" key="1">
    <source>
        <dbReference type="ARBA" id="ARBA00000553"/>
    </source>
</evidence>
<dbReference type="InterPro" id="IPR038371">
    <property type="entry name" value="Cu_polyphenol_OxRdtase_sf"/>
</dbReference>
<evidence type="ECO:0000256" key="3">
    <source>
        <dbReference type="ARBA" id="ARBA00007353"/>
    </source>
</evidence>
<dbReference type="EMBL" id="JAAMOZ010000001">
    <property type="protein sequence ID" value="NIH57509.1"/>
    <property type="molecule type" value="Genomic_DNA"/>
</dbReference>
<evidence type="ECO:0000256" key="8">
    <source>
        <dbReference type="ARBA" id="ARBA00023008"/>
    </source>
</evidence>
<comment type="caution">
    <text evidence="12">The sequence shown here is derived from an EMBL/GenBank/DDBJ whole genome shotgun (WGS) entry which is preliminary data.</text>
</comment>
<dbReference type="SUPFAM" id="SSF64438">
    <property type="entry name" value="CNF1/YfiH-like putative cysteine hydrolases"/>
    <property type="match status" value="1"/>
</dbReference>
<comment type="catalytic activity">
    <reaction evidence="9">
        <text>adenosine + H2O + H(+) = inosine + NH4(+)</text>
        <dbReference type="Rhea" id="RHEA:24408"/>
        <dbReference type="ChEBI" id="CHEBI:15377"/>
        <dbReference type="ChEBI" id="CHEBI:15378"/>
        <dbReference type="ChEBI" id="CHEBI:16335"/>
        <dbReference type="ChEBI" id="CHEBI:17596"/>
        <dbReference type="ChEBI" id="CHEBI:28938"/>
        <dbReference type="EC" id="3.5.4.4"/>
    </reaction>
    <physiologicalReaction direction="left-to-right" evidence="9">
        <dbReference type="Rhea" id="RHEA:24409"/>
    </physiologicalReaction>
</comment>
<dbReference type="Proteomes" id="UP000749311">
    <property type="component" value="Unassembled WGS sequence"/>
</dbReference>
<evidence type="ECO:0000256" key="2">
    <source>
        <dbReference type="ARBA" id="ARBA00003215"/>
    </source>
</evidence>
<dbReference type="PANTHER" id="PTHR30616:SF2">
    <property type="entry name" value="PURINE NUCLEOSIDE PHOSPHORYLASE LACC1"/>
    <property type="match status" value="1"/>
</dbReference>
<gene>
    <name evidence="12" type="ORF">FB473_002154</name>
</gene>
<comment type="catalytic activity">
    <reaction evidence="1">
        <text>inosine + phosphate = alpha-D-ribose 1-phosphate + hypoxanthine</text>
        <dbReference type="Rhea" id="RHEA:27646"/>
        <dbReference type="ChEBI" id="CHEBI:17368"/>
        <dbReference type="ChEBI" id="CHEBI:17596"/>
        <dbReference type="ChEBI" id="CHEBI:43474"/>
        <dbReference type="ChEBI" id="CHEBI:57720"/>
        <dbReference type="EC" id="2.4.2.1"/>
    </reaction>
    <physiologicalReaction direction="left-to-right" evidence="1">
        <dbReference type="Rhea" id="RHEA:27647"/>
    </physiologicalReaction>
</comment>
<evidence type="ECO:0000313" key="12">
    <source>
        <dbReference type="EMBL" id="NIH57509.1"/>
    </source>
</evidence>
<evidence type="ECO:0000256" key="9">
    <source>
        <dbReference type="ARBA" id="ARBA00047989"/>
    </source>
</evidence>
<keyword evidence="13" id="KW-1185">Reference proteome</keyword>
<keyword evidence="8" id="KW-0186">Copper</keyword>
<dbReference type="Gene3D" id="3.60.140.10">
    <property type="entry name" value="CNF1/YfiH-like putative cysteine hydrolases"/>
    <property type="match status" value="1"/>
</dbReference>
<evidence type="ECO:0000256" key="10">
    <source>
        <dbReference type="ARBA" id="ARBA00048968"/>
    </source>
</evidence>